<proteinExistence type="inferred from homology"/>
<dbReference type="Gene3D" id="6.10.250.290">
    <property type="match status" value="1"/>
</dbReference>
<dbReference type="InterPro" id="IPR001790">
    <property type="entry name" value="Ribosomal_uL10"/>
</dbReference>
<dbReference type="GO" id="GO:0005840">
    <property type="term" value="C:ribosome"/>
    <property type="evidence" value="ECO:0007669"/>
    <property type="project" value="UniProtKB-KW"/>
</dbReference>
<accession>A0A381Y1V4</accession>
<protein>
    <recommendedName>
        <fullName evidence="5">50S ribosomal protein L10</fullName>
    </recommendedName>
</protein>
<evidence type="ECO:0000313" key="4">
    <source>
        <dbReference type="EMBL" id="SVA70850.1"/>
    </source>
</evidence>
<sequence>MSEARAAKVAVVDEVRERFSDSDSLVLTEYRNLDVPAMASLREALREVGGDYKIYKNTLVRFAIENLDLEIDDLLSGPTAIAFVGKKPDGSSGDPVSVAKALKDFAKKNEALVIKGGVLENRRLTVEEINQLAEIAPRDVLLSQLAGLLVAPMQQFAGLLNALPQKFAYALQALVEKSGGVIEGADDAS</sequence>
<dbReference type="GO" id="GO:1990904">
    <property type="term" value="C:ribonucleoprotein complex"/>
    <property type="evidence" value="ECO:0007669"/>
    <property type="project" value="UniProtKB-KW"/>
</dbReference>
<name>A0A381Y1V4_9ZZZZ</name>
<keyword evidence="2" id="KW-0689">Ribosomal protein</keyword>
<evidence type="ECO:0000256" key="1">
    <source>
        <dbReference type="ARBA" id="ARBA00008889"/>
    </source>
</evidence>
<dbReference type="CDD" id="cd05797">
    <property type="entry name" value="Ribosomal_L10"/>
    <property type="match status" value="1"/>
</dbReference>
<reference evidence="4" key="1">
    <citation type="submission" date="2018-05" db="EMBL/GenBank/DDBJ databases">
        <authorList>
            <person name="Lanie J.A."/>
            <person name="Ng W.-L."/>
            <person name="Kazmierczak K.M."/>
            <person name="Andrzejewski T.M."/>
            <person name="Davidsen T.M."/>
            <person name="Wayne K.J."/>
            <person name="Tettelin H."/>
            <person name="Glass J.I."/>
            <person name="Rusch D."/>
            <person name="Podicherti R."/>
            <person name="Tsui H.-C.T."/>
            <person name="Winkler M.E."/>
        </authorList>
    </citation>
    <scope>NUCLEOTIDE SEQUENCE</scope>
</reference>
<evidence type="ECO:0000256" key="3">
    <source>
        <dbReference type="ARBA" id="ARBA00023274"/>
    </source>
</evidence>
<organism evidence="4">
    <name type="scientific">marine metagenome</name>
    <dbReference type="NCBI Taxonomy" id="408172"/>
    <lineage>
        <taxon>unclassified sequences</taxon>
        <taxon>metagenomes</taxon>
        <taxon>ecological metagenomes</taxon>
    </lineage>
</organism>
<dbReference type="HAMAP" id="MF_00362">
    <property type="entry name" value="Ribosomal_uL10"/>
    <property type="match status" value="1"/>
</dbReference>
<dbReference type="InterPro" id="IPR022973">
    <property type="entry name" value="Ribosomal_uL10_bac"/>
</dbReference>
<dbReference type="EMBL" id="UINC01017161">
    <property type="protein sequence ID" value="SVA70850.1"/>
    <property type="molecule type" value="Genomic_DNA"/>
</dbReference>
<keyword evidence="3" id="KW-0687">Ribonucleoprotein</keyword>
<dbReference type="NCBIfam" id="NF000955">
    <property type="entry name" value="PRK00099.1-1"/>
    <property type="match status" value="1"/>
</dbReference>
<dbReference type="InterPro" id="IPR047865">
    <property type="entry name" value="Ribosomal_uL10_bac_type"/>
</dbReference>
<dbReference type="PANTHER" id="PTHR11560">
    <property type="entry name" value="39S RIBOSOMAL PROTEIN L10, MITOCHONDRIAL"/>
    <property type="match status" value="1"/>
</dbReference>
<dbReference type="Gene3D" id="3.30.70.1730">
    <property type="match status" value="1"/>
</dbReference>
<dbReference type="Pfam" id="PF00466">
    <property type="entry name" value="Ribosomal_L10"/>
    <property type="match status" value="1"/>
</dbReference>
<comment type="similarity">
    <text evidence="1">Belongs to the universal ribosomal protein uL10 family.</text>
</comment>
<gene>
    <name evidence="4" type="ORF">METZ01_LOCUS123704</name>
</gene>
<feature type="non-terminal residue" evidence="4">
    <location>
        <position position="1"/>
    </location>
</feature>
<dbReference type="InterPro" id="IPR043141">
    <property type="entry name" value="Ribosomal_uL10-like_sf"/>
</dbReference>
<dbReference type="SUPFAM" id="SSF160369">
    <property type="entry name" value="Ribosomal protein L10-like"/>
    <property type="match status" value="1"/>
</dbReference>
<evidence type="ECO:0008006" key="5">
    <source>
        <dbReference type="Google" id="ProtNLM"/>
    </source>
</evidence>
<feature type="non-terminal residue" evidence="4">
    <location>
        <position position="189"/>
    </location>
</feature>
<evidence type="ECO:0000256" key="2">
    <source>
        <dbReference type="ARBA" id="ARBA00022980"/>
    </source>
</evidence>
<dbReference type="AlphaFoldDB" id="A0A381Y1V4"/>